<proteinExistence type="predicted"/>
<evidence type="ECO:0000256" key="13">
    <source>
        <dbReference type="SAM" id="Phobius"/>
    </source>
</evidence>
<evidence type="ECO:0000259" key="14">
    <source>
        <dbReference type="PROSITE" id="PS50268"/>
    </source>
</evidence>
<dbReference type="AlphaFoldDB" id="A0AA47NZB7"/>
<feature type="domain" description="Cadherin" evidence="14">
    <location>
        <begin position="42"/>
        <end position="146"/>
    </location>
</feature>
<dbReference type="FunFam" id="2.60.40.60:FF:000129">
    <property type="entry name" value="protocadherin alpha-C2 isoform X1"/>
    <property type="match status" value="1"/>
</dbReference>
<dbReference type="SMART" id="SM00112">
    <property type="entry name" value="CA"/>
    <property type="match status" value="3"/>
</dbReference>
<evidence type="ECO:0000256" key="4">
    <source>
        <dbReference type="ARBA" id="ARBA00022729"/>
    </source>
</evidence>
<feature type="transmembrane region" description="Helical" evidence="13">
    <location>
        <begin position="376"/>
        <end position="400"/>
    </location>
</feature>
<evidence type="ECO:0000313" key="15">
    <source>
        <dbReference type="EMBL" id="KAK0144511.1"/>
    </source>
</evidence>
<protein>
    <submittedName>
        <fullName evidence="15">Protocadherin gamma-C5</fullName>
    </submittedName>
</protein>
<dbReference type="FunFam" id="2.60.40.60:FF:000001">
    <property type="entry name" value="Protocadherin alpha 2"/>
    <property type="match status" value="1"/>
</dbReference>
<evidence type="ECO:0000256" key="12">
    <source>
        <dbReference type="SAM" id="MobiDB-lite"/>
    </source>
</evidence>
<keyword evidence="7" id="KW-0130">Cell adhesion</keyword>
<gene>
    <name evidence="15" type="primary">PCDHGC5_1</name>
    <name evidence="15" type="ORF">N1851_017086</name>
</gene>
<keyword evidence="8 13" id="KW-1133">Transmembrane helix</keyword>
<dbReference type="Pfam" id="PF00028">
    <property type="entry name" value="Cadherin"/>
    <property type="match status" value="3"/>
</dbReference>
<dbReference type="Gene3D" id="2.60.40.60">
    <property type="entry name" value="Cadherins"/>
    <property type="match status" value="4"/>
</dbReference>
<evidence type="ECO:0000313" key="16">
    <source>
        <dbReference type="Proteomes" id="UP001174136"/>
    </source>
</evidence>
<dbReference type="PROSITE" id="PS00232">
    <property type="entry name" value="CADHERIN_1"/>
    <property type="match status" value="3"/>
</dbReference>
<keyword evidence="4" id="KW-0732">Signal</keyword>
<feature type="compositionally biased region" description="Basic and acidic residues" evidence="12">
    <location>
        <begin position="1"/>
        <end position="15"/>
    </location>
</feature>
<dbReference type="GO" id="GO:0005886">
    <property type="term" value="C:plasma membrane"/>
    <property type="evidence" value="ECO:0007669"/>
    <property type="project" value="UniProtKB-SubCell"/>
</dbReference>
<keyword evidence="3 13" id="KW-0812">Transmembrane</keyword>
<dbReference type="InterPro" id="IPR050174">
    <property type="entry name" value="Protocadherin/Cadherin-CA"/>
</dbReference>
<dbReference type="GO" id="GO:0005509">
    <property type="term" value="F:calcium ion binding"/>
    <property type="evidence" value="ECO:0007669"/>
    <property type="project" value="UniProtKB-UniRule"/>
</dbReference>
<evidence type="ECO:0000256" key="10">
    <source>
        <dbReference type="ARBA" id="ARBA00023180"/>
    </source>
</evidence>
<comment type="caution">
    <text evidence="15">The sequence shown here is derived from an EMBL/GenBank/DDBJ whole genome shotgun (WGS) entry which is preliminary data.</text>
</comment>
<keyword evidence="16" id="KW-1185">Reference proteome</keyword>
<evidence type="ECO:0000256" key="3">
    <source>
        <dbReference type="ARBA" id="ARBA00022692"/>
    </source>
</evidence>
<dbReference type="InterPro" id="IPR015919">
    <property type="entry name" value="Cadherin-like_sf"/>
</dbReference>
<dbReference type="PROSITE" id="PS50268">
    <property type="entry name" value="CADHERIN_2"/>
    <property type="match status" value="4"/>
</dbReference>
<reference evidence="15" key="1">
    <citation type="journal article" date="2023" name="Front. Mar. Sci.">
        <title>A new Merluccius polli reference genome to investigate the effects of global change in West African waters.</title>
        <authorList>
            <person name="Mateo J.L."/>
            <person name="Blanco-Fernandez C."/>
            <person name="Garcia-Vazquez E."/>
            <person name="Machado-Schiaffino G."/>
        </authorList>
    </citation>
    <scope>NUCLEOTIDE SEQUENCE</scope>
    <source>
        <strain evidence="15">C29</strain>
        <tissue evidence="15">Fin</tissue>
    </source>
</reference>
<sequence>MKNPGKYEFDVRATDRGTPAMDGHCTVQVEVLDVNDNPPEIHITSLSTPVREDSPIGTVIALINARDIDSGKNGKTNLSLGKESPFKLKPSLLDHYALVTDTKLDREKYPEYKIRILASDTGSPPLTAEKEILVDILDVNDNAPVFIQPHYVIYVKENCAPGKVLGTVSVTDSDLGENAKISYSILDSKVQDVSVSSYVYINSDNGSIYSMHSFDYEKLKVFQIQVQAKDHGSPSLSSNATVHVFILDQNDNTPAVIYPSSAVHGSLSQQRMSRSAKVGYLITKLTAVDADSGHNAWISYRLTEATDASMFNVNLYTGEVRTKRPVSEQDDSSQRLLIEIKDDGDPGSIHHEDGLHEPILDLSQKTSESNKRTGRITLYLILSLASVSVLSLVTFLILAVKCLKSSRSSGSCCMRRSDSEDYKNPNRNLQIQLNTDGPIKYVEVLGGDMLSQSQSFRSCLSPMSEYSDFTFVKPSSTTDFKDMINVLDASLPDSTWTFESQQVR</sequence>
<evidence type="ECO:0000256" key="7">
    <source>
        <dbReference type="ARBA" id="ARBA00022889"/>
    </source>
</evidence>
<dbReference type="PRINTS" id="PR00205">
    <property type="entry name" value="CADHERIN"/>
</dbReference>
<accession>A0AA47NZB7</accession>
<feature type="domain" description="Cadherin" evidence="14">
    <location>
        <begin position="7"/>
        <end position="41"/>
    </location>
</feature>
<dbReference type="PANTHER" id="PTHR24028:SF236">
    <property type="entry name" value="PROTOCADHERIN GAMMA-C3"/>
    <property type="match status" value="1"/>
</dbReference>
<dbReference type="EMBL" id="JAOPHQ010003130">
    <property type="protein sequence ID" value="KAK0144511.1"/>
    <property type="molecule type" value="Genomic_DNA"/>
</dbReference>
<evidence type="ECO:0000256" key="5">
    <source>
        <dbReference type="ARBA" id="ARBA00022737"/>
    </source>
</evidence>
<evidence type="ECO:0000256" key="8">
    <source>
        <dbReference type="ARBA" id="ARBA00022989"/>
    </source>
</evidence>
<comment type="subcellular location">
    <subcellularLocation>
        <location evidence="1">Cell membrane</location>
        <topology evidence="1">Single-pass type I membrane protein</topology>
    </subcellularLocation>
</comment>
<keyword evidence="5" id="KW-0677">Repeat</keyword>
<dbReference type="PANTHER" id="PTHR24028">
    <property type="entry name" value="CADHERIN-87A"/>
    <property type="match status" value="1"/>
</dbReference>
<dbReference type="CDD" id="cd11304">
    <property type="entry name" value="Cadherin_repeat"/>
    <property type="match status" value="4"/>
</dbReference>
<dbReference type="InterPro" id="IPR032455">
    <property type="entry name" value="Cadherin_C"/>
</dbReference>
<evidence type="ECO:0000256" key="2">
    <source>
        <dbReference type="ARBA" id="ARBA00022475"/>
    </source>
</evidence>
<feature type="domain" description="Cadherin" evidence="14">
    <location>
        <begin position="147"/>
        <end position="256"/>
    </location>
</feature>
<keyword evidence="6 11" id="KW-0106">Calcium</keyword>
<keyword evidence="2" id="KW-1003">Cell membrane</keyword>
<dbReference type="Proteomes" id="UP001174136">
    <property type="component" value="Unassembled WGS sequence"/>
</dbReference>
<dbReference type="InterPro" id="IPR002126">
    <property type="entry name" value="Cadherin-like_dom"/>
</dbReference>
<evidence type="ECO:0000256" key="11">
    <source>
        <dbReference type="PROSITE-ProRule" id="PRU00043"/>
    </source>
</evidence>
<evidence type="ECO:0000256" key="9">
    <source>
        <dbReference type="ARBA" id="ARBA00023136"/>
    </source>
</evidence>
<organism evidence="15 16">
    <name type="scientific">Merluccius polli</name>
    <name type="common">Benguela hake</name>
    <name type="synonym">Merluccius cadenati</name>
    <dbReference type="NCBI Taxonomy" id="89951"/>
    <lineage>
        <taxon>Eukaryota</taxon>
        <taxon>Metazoa</taxon>
        <taxon>Chordata</taxon>
        <taxon>Craniata</taxon>
        <taxon>Vertebrata</taxon>
        <taxon>Euteleostomi</taxon>
        <taxon>Actinopterygii</taxon>
        <taxon>Neopterygii</taxon>
        <taxon>Teleostei</taxon>
        <taxon>Neoteleostei</taxon>
        <taxon>Acanthomorphata</taxon>
        <taxon>Zeiogadaria</taxon>
        <taxon>Gadariae</taxon>
        <taxon>Gadiformes</taxon>
        <taxon>Gadoidei</taxon>
        <taxon>Merlucciidae</taxon>
        <taxon>Merluccius</taxon>
    </lineage>
</organism>
<dbReference type="InterPro" id="IPR020894">
    <property type="entry name" value="Cadherin_CS"/>
</dbReference>
<dbReference type="FunFam" id="2.60.40.60:FF:000004">
    <property type="entry name" value="Protocadherin 1 gamma 2"/>
    <property type="match status" value="1"/>
</dbReference>
<dbReference type="Pfam" id="PF16492">
    <property type="entry name" value="Cadherin_C_2"/>
    <property type="match status" value="1"/>
</dbReference>
<evidence type="ECO:0000256" key="1">
    <source>
        <dbReference type="ARBA" id="ARBA00004251"/>
    </source>
</evidence>
<feature type="region of interest" description="Disordered" evidence="12">
    <location>
        <begin position="1"/>
        <end position="22"/>
    </location>
</feature>
<keyword evidence="9 13" id="KW-0472">Membrane</keyword>
<feature type="domain" description="Cadherin" evidence="14">
    <location>
        <begin position="272"/>
        <end position="347"/>
    </location>
</feature>
<name>A0AA47NZB7_MERPO</name>
<dbReference type="GO" id="GO:0009653">
    <property type="term" value="P:anatomical structure morphogenesis"/>
    <property type="evidence" value="ECO:0007669"/>
    <property type="project" value="UniProtKB-ARBA"/>
</dbReference>
<dbReference type="GO" id="GO:0007156">
    <property type="term" value="P:homophilic cell adhesion via plasma membrane adhesion molecules"/>
    <property type="evidence" value="ECO:0007669"/>
    <property type="project" value="InterPro"/>
</dbReference>
<keyword evidence="10" id="KW-0325">Glycoprotein</keyword>
<dbReference type="SUPFAM" id="SSF49313">
    <property type="entry name" value="Cadherin-like"/>
    <property type="match status" value="4"/>
</dbReference>
<evidence type="ECO:0000256" key="6">
    <source>
        <dbReference type="ARBA" id="ARBA00022837"/>
    </source>
</evidence>